<feature type="transmembrane region" description="Helical" evidence="5">
    <location>
        <begin position="164"/>
        <end position="190"/>
    </location>
</feature>
<dbReference type="InterPro" id="IPR017452">
    <property type="entry name" value="GPCR_Rhodpsn_7TM"/>
</dbReference>
<evidence type="ECO:0000256" key="3">
    <source>
        <dbReference type="ARBA" id="ARBA00022989"/>
    </source>
</evidence>
<sequence length="306" mass="34612">FGLIGNTLIMITLVKIGFATPINVSFCALCISDCLCIVAFAWNAICFIPAFANSDIPFRAREVAIPTGGAVSDVFCGTTAWITAYISIERCLCVVFPLKIKNIVSPCKALFFVCVIFIITVPFIYLPFYNFVFYTNFDKDKNQTFIGVEYRNTPIADYIHRVNFMYRVVFIKSLPLALVLVCSVTLTVSLKRSISWRQRQSCKTPEINNSSQQRNSKDARVVKTVLAIATVYIFLGGLSTVRHFATLMWPEFRVIGPYGRWNRSVTSLTNFLLLINSSVNVLIYYKTGSNFRKTVNQMVCLKYEKS</sequence>
<organism evidence="7 8">
    <name type="scientific">Elysia chlorotica</name>
    <name type="common">Eastern emerald elysia</name>
    <name type="synonym">Sea slug</name>
    <dbReference type="NCBI Taxonomy" id="188477"/>
    <lineage>
        <taxon>Eukaryota</taxon>
        <taxon>Metazoa</taxon>
        <taxon>Spiralia</taxon>
        <taxon>Lophotrochozoa</taxon>
        <taxon>Mollusca</taxon>
        <taxon>Gastropoda</taxon>
        <taxon>Heterobranchia</taxon>
        <taxon>Euthyneura</taxon>
        <taxon>Panpulmonata</taxon>
        <taxon>Sacoglossa</taxon>
        <taxon>Placobranchoidea</taxon>
        <taxon>Plakobranchidae</taxon>
        <taxon>Elysia</taxon>
    </lineage>
</organism>
<dbReference type="PANTHER" id="PTHR46641:SF2">
    <property type="entry name" value="FMRFAMIDE RECEPTOR"/>
    <property type="match status" value="1"/>
</dbReference>
<feature type="transmembrane region" description="Helical" evidence="5">
    <location>
        <begin position="22"/>
        <end position="52"/>
    </location>
</feature>
<comment type="subcellular location">
    <subcellularLocation>
        <location evidence="1">Membrane</location>
    </subcellularLocation>
</comment>
<name>A0A3S1BI29_ELYCH</name>
<keyword evidence="3 5" id="KW-1133">Transmembrane helix</keyword>
<dbReference type="PANTHER" id="PTHR46641">
    <property type="entry name" value="FMRFAMIDE RECEPTOR-RELATED"/>
    <property type="match status" value="1"/>
</dbReference>
<comment type="caution">
    <text evidence="7">The sequence shown here is derived from an EMBL/GenBank/DDBJ whole genome shotgun (WGS) entry which is preliminary data.</text>
</comment>
<feature type="non-terminal residue" evidence="7">
    <location>
        <position position="1"/>
    </location>
</feature>
<accession>A0A3S1BI29</accession>
<dbReference type="GO" id="GO:0008528">
    <property type="term" value="F:G protein-coupled peptide receptor activity"/>
    <property type="evidence" value="ECO:0007669"/>
    <property type="project" value="InterPro"/>
</dbReference>
<dbReference type="GO" id="GO:0016020">
    <property type="term" value="C:membrane"/>
    <property type="evidence" value="ECO:0007669"/>
    <property type="project" value="UniProtKB-SubCell"/>
</dbReference>
<dbReference type="InterPro" id="IPR052954">
    <property type="entry name" value="GPCR-Ligand_Int"/>
</dbReference>
<feature type="non-terminal residue" evidence="7">
    <location>
        <position position="306"/>
    </location>
</feature>
<dbReference type="PROSITE" id="PS50262">
    <property type="entry name" value="G_PROTEIN_RECEP_F1_2"/>
    <property type="match status" value="1"/>
</dbReference>
<dbReference type="Gene3D" id="1.20.1070.10">
    <property type="entry name" value="Rhodopsin 7-helix transmembrane proteins"/>
    <property type="match status" value="1"/>
</dbReference>
<dbReference type="SUPFAM" id="SSF81321">
    <property type="entry name" value="Family A G protein-coupled receptor-like"/>
    <property type="match status" value="1"/>
</dbReference>
<dbReference type="EMBL" id="RQTK01000215">
    <property type="protein sequence ID" value="RUS84169.1"/>
    <property type="molecule type" value="Genomic_DNA"/>
</dbReference>
<feature type="transmembrane region" description="Helical" evidence="5">
    <location>
        <begin position="109"/>
        <end position="128"/>
    </location>
</feature>
<feature type="domain" description="G-protein coupled receptors family 1 profile" evidence="6">
    <location>
        <begin position="5"/>
        <end position="284"/>
    </location>
</feature>
<feature type="transmembrane region" description="Helical" evidence="5">
    <location>
        <begin position="265"/>
        <end position="285"/>
    </location>
</feature>
<evidence type="ECO:0000259" key="6">
    <source>
        <dbReference type="PROSITE" id="PS50262"/>
    </source>
</evidence>
<dbReference type="InterPro" id="IPR019427">
    <property type="entry name" value="7TM_GPCR_serpentine_rcpt_Srw"/>
</dbReference>
<feature type="transmembrane region" description="Helical" evidence="5">
    <location>
        <begin position="224"/>
        <end position="245"/>
    </location>
</feature>
<evidence type="ECO:0000313" key="8">
    <source>
        <dbReference type="Proteomes" id="UP000271974"/>
    </source>
</evidence>
<keyword evidence="2 5" id="KW-0812">Transmembrane</keyword>
<evidence type="ECO:0000313" key="7">
    <source>
        <dbReference type="EMBL" id="RUS84169.1"/>
    </source>
</evidence>
<dbReference type="Pfam" id="PF10324">
    <property type="entry name" value="7TM_GPCR_Srw"/>
    <property type="match status" value="1"/>
</dbReference>
<protein>
    <recommendedName>
        <fullName evidence="6">G-protein coupled receptors family 1 profile domain-containing protein</fullName>
    </recommendedName>
</protein>
<proteinExistence type="predicted"/>
<dbReference type="STRING" id="188477.A0A3S1BI29"/>
<evidence type="ECO:0000256" key="2">
    <source>
        <dbReference type="ARBA" id="ARBA00022692"/>
    </source>
</evidence>
<dbReference type="AlphaFoldDB" id="A0A3S1BI29"/>
<reference evidence="7 8" key="1">
    <citation type="submission" date="2019-01" db="EMBL/GenBank/DDBJ databases">
        <title>A draft genome assembly of the solar-powered sea slug Elysia chlorotica.</title>
        <authorList>
            <person name="Cai H."/>
            <person name="Li Q."/>
            <person name="Fang X."/>
            <person name="Li J."/>
            <person name="Curtis N.E."/>
            <person name="Altenburger A."/>
            <person name="Shibata T."/>
            <person name="Feng M."/>
            <person name="Maeda T."/>
            <person name="Schwartz J.A."/>
            <person name="Shigenobu S."/>
            <person name="Lundholm N."/>
            <person name="Nishiyama T."/>
            <person name="Yang H."/>
            <person name="Hasebe M."/>
            <person name="Li S."/>
            <person name="Pierce S.K."/>
            <person name="Wang J."/>
        </authorList>
    </citation>
    <scope>NUCLEOTIDE SEQUENCE [LARGE SCALE GENOMIC DNA]</scope>
    <source>
        <strain evidence="7">EC2010</strain>
        <tissue evidence="7">Whole organism of an adult</tissue>
    </source>
</reference>
<keyword evidence="4 5" id="KW-0472">Membrane</keyword>
<gene>
    <name evidence="7" type="ORF">EGW08_008056</name>
</gene>
<evidence type="ECO:0000256" key="1">
    <source>
        <dbReference type="ARBA" id="ARBA00004370"/>
    </source>
</evidence>
<evidence type="ECO:0000256" key="5">
    <source>
        <dbReference type="SAM" id="Phobius"/>
    </source>
</evidence>
<keyword evidence="8" id="KW-1185">Reference proteome</keyword>
<dbReference type="Proteomes" id="UP000271974">
    <property type="component" value="Unassembled WGS sequence"/>
</dbReference>
<evidence type="ECO:0000256" key="4">
    <source>
        <dbReference type="ARBA" id="ARBA00023136"/>
    </source>
</evidence>
<dbReference type="OrthoDB" id="6091802at2759"/>